<keyword evidence="1" id="KW-0472">Membrane</keyword>
<feature type="domain" description="Tyrosine specific protein phosphatases" evidence="2">
    <location>
        <begin position="354"/>
        <end position="421"/>
    </location>
</feature>
<feature type="transmembrane region" description="Helical" evidence="1">
    <location>
        <begin position="180"/>
        <end position="199"/>
    </location>
</feature>
<gene>
    <name evidence="3" type="ORF">GCM10025770_23400</name>
</gene>
<evidence type="ECO:0000313" key="3">
    <source>
        <dbReference type="EMBL" id="GAA5166366.1"/>
    </source>
</evidence>
<evidence type="ECO:0000256" key="1">
    <source>
        <dbReference type="SAM" id="Phobius"/>
    </source>
</evidence>
<dbReference type="InterPro" id="IPR020422">
    <property type="entry name" value="TYR_PHOSPHATASE_DUAL_dom"/>
</dbReference>
<name>A0ABP9QRW2_9RHOO</name>
<feature type="transmembrane region" description="Helical" evidence="1">
    <location>
        <begin position="154"/>
        <end position="174"/>
    </location>
</feature>
<dbReference type="InterPro" id="IPR029021">
    <property type="entry name" value="Prot-tyrosine_phosphatase-like"/>
</dbReference>
<keyword evidence="1" id="KW-1133">Transmembrane helix</keyword>
<dbReference type="PANTHER" id="PTHR47216:SF4">
    <property type="entry name" value="OS01G0859400 PROTEIN"/>
    <property type="match status" value="1"/>
</dbReference>
<reference evidence="4" key="1">
    <citation type="journal article" date="2019" name="Int. J. Syst. Evol. Microbiol.">
        <title>The Global Catalogue of Microorganisms (GCM) 10K type strain sequencing project: providing services to taxonomists for standard genome sequencing and annotation.</title>
        <authorList>
            <consortium name="The Broad Institute Genomics Platform"/>
            <consortium name="The Broad Institute Genome Sequencing Center for Infectious Disease"/>
            <person name="Wu L."/>
            <person name="Ma J."/>
        </authorList>
    </citation>
    <scope>NUCLEOTIDE SEQUENCE [LARGE SCALE GENOMIC DNA]</scope>
    <source>
        <strain evidence="4">JCM 18715</strain>
    </source>
</reference>
<dbReference type="Gene3D" id="3.90.190.10">
    <property type="entry name" value="Protein tyrosine phosphatase superfamily"/>
    <property type="match status" value="1"/>
</dbReference>
<dbReference type="PROSITE" id="PS50056">
    <property type="entry name" value="TYR_PHOSPHATASE_2"/>
    <property type="match status" value="1"/>
</dbReference>
<comment type="caution">
    <text evidence="3">The sequence shown here is derived from an EMBL/GenBank/DDBJ whole genome shotgun (WGS) entry which is preliminary data.</text>
</comment>
<sequence>MQRPWGWACIWGLALGVLFFSSYNTVNSFTAQRSDVGAYVLAWERHIPFLAWTIVPYWSIDFLYGIALFASRSKAELFRLGKRLLAAQVICISGFLLWPLRFTFERPHSDGLFGALFDALAGFDLPYNQAPSLHICLLVVLWRHYSDLAGQRAWRWLSHVWFALIGVSVLTTWQHHSIDLLTGLWAGALCLLLVPDQAARWRWLGDQPQRLRLGVLYGAGALLAAAAGAMLFPAVTAWLFYWLAAALALVGAIYLAGEPAHFGKQGKRMPWRSWMALGPYLLAARLNAWLWTRKLPVGTVVDEGVFLGRQPDAAHLQAHGVQTVIDLCAELPFRAAVAAHASHPQLDLLPPDAESLAHVAQAIDTTRQQGPVWVCCALGMSRSAAAVVAWLIRHRQHTLEQALARVRAARPQVVLSAAALAALATLEAQP</sequence>
<dbReference type="RefSeq" id="WP_345533142.1">
    <property type="nucleotide sequence ID" value="NZ_BAABLD010000008.1"/>
</dbReference>
<accession>A0ABP9QRW2</accession>
<protein>
    <submittedName>
        <fullName evidence="3">Phosphatase PAP2/dual specificity phosphatase family protein</fullName>
    </submittedName>
</protein>
<proteinExistence type="predicted"/>
<keyword evidence="4" id="KW-1185">Reference proteome</keyword>
<dbReference type="PANTHER" id="PTHR47216">
    <property type="match status" value="1"/>
</dbReference>
<dbReference type="SUPFAM" id="SSF52799">
    <property type="entry name" value="(Phosphotyrosine protein) phosphatases II"/>
    <property type="match status" value="1"/>
</dbReference>
<feature type="transmembrane region" description="Helical" evidence="1">
    <location>
        <begin position="83"/>
        <end position="100"/>
    </location>
</feature>
<dbReference type="SMART" id="SM00195">
    <property type="entry name" value="DSPc"/>
    <property type="match status" value="1"/>
</dbReference>
<dbReference type="Pfam" id="PF00782">
    <property type="entry name" value="DSPc"/>
    <property type="match status" value="1"/>
</dbReference>
<keyword evidence="1" id="KW-0812">Transmembrane</keyword>
<dbReference type="Proteomes" id="UP001500547">
    <property type="component" value="Unassembled WGS sequence"/>
</dbReference>
<organism evidence="3 4">
    <name type="scientific">Viridibacterium curvum</name>
    <dbReference type="NCBI Taxonomy" id="1101404"/>
    <lineage>
        <taxon>Bacteria</taxon>
        <taxon>Pseudomonadati</taxon>
        <taxon>Pseudomonadota</taxon>
        <taxon>Betaproteobacteria</taxon>
        <taxon>Rhodocyclales</taxon>
        <taxon>Rhodocyclaceae</taxon>
        <taxon>Viridibacterium</taxon>
    </lineage>
</organism>
<feature type="transmembrane region" description="Helical" evidence="1">
    <location>
        <begin position="238"/>
        <end position="257"/>
    </location>
</feature>
<dbReference type="InterPro" id="IPR000340">
    <property type="entry name" value="Dual-sp_phosphatase_cat-dom"/>
</dbReference>
<dbReference type="EMBL" id="BAABLD010000008">
    <property type="protein sequence ID" value="GAA5166366.1"/>
    <property type="molecule type" value="Genomic_DNA"/>
</dbReference>
<dbReference type="InterPro" id="IPR000387">
    <property type="entry name" value="Tyr_Pase_dom"/>
</dbReference>
<evidence type="ECO:0000259" key="2">
    <source>
        <dbReference type="PROSITE" id="PS50056"/>
    </source>
</evidence>
<feature type="transmembrane region" description="Helical" evidence="1">
    <location>
        <begin position="211"/>
        <end position="232"/>
    </location>
</feature>
<feature type="transmembrane region" description="Helical" evidence="1">
    <location>
        <begin position="49"/>
        <end position="71"/>
    </location>
</feature>
<feature type="transmembrane region" description="Helical" evidence="1">
    <location>
        <begin position="120"/>
        <end position="142"/>
    </location>
</feature>
<dbReference type="CDD" id="cd03386">
    <property type="entry name" value="PAP2_Aur1_like"/>
    <property type="match status" value="1"/>
</dbReference>
<evidence type="ECO:0000313" key="4">
    <source>
        <dbReference type="Proteomes" id="UP001500547"/>
    </source>
</evidence>